<dbReference type="InterPro" id="IPR004809">
    <property type="entry name" value="Gln_synth_I"/>
</dbReference>
<evidence type="ECO:0000256" key="1">
    <source>
        <dbReference type="ARBA" id="ARBA00009897"/>
    </source>
</evidence>
<accession>A0A3S8Z6C3</accession>
<feature type="binding site" evidence="7">
    <location>
        <position position="296"/>
    </location>
    <ligand>
        <name>L-glutamate</name>
        <dbReference type="ChEBI" id="CHEBI:29985"/>
    </ligand>
</feature>
<protein>
    <submittedName>
        <fullName evidence="14">Type I glutamate--ammonia ligase</fullName>
        <ecNumber evidence="14">6.3.1.2</ecNumber>
    </submittedName>
</protein>
<dbReference type="GO" id="GO:0046872">
    <property type="term" value="F:metal ion binding"/>
    <property type="evidence" value="ECO:0007669"/>
    <property type="project" value="UniProtKB-KW"/>
</dbReference>
<sequence length="445" mass="49716">MDRQQEHILQTIQEKDVRYIRLWFTDVIGTLKSVAIAPAELEEAFDEGIGFDGSSIEGLARVVEADMLAYPDASTFQILPGQSSASQVARLFCDISTRDGEPARSDPRSVLRRALARASDMGFTFYTHPEIEFYLFHPTSDPYEEFRPIDRAGYFDHSARSAGLDFRREAVATLEAMNIPVEFSHHEAGPGQNEIDLRFTDALSMADSIMAFRTVIQELALSQGSFASFMPKPLIDHPGSGMHTHMSLFEGDRNVFFDPSGTYFLSTTARRFMAGLLEHANAISAITNQHVNSYKRLWAGDEAPSYICWGHNNRSALVRVPALRAGKARAARIEYRAIDSAANPYLAFAVLLNAGLDGIERELELPDEAIEDVTSLTRNERRALGIGSLPGNLDQALVAMQESELVAQTLGEEAFSYFIRNKESEWTAYRNQVTPFERDRFLPVV</sequence>
<dbReference type="PROSITE" id="PS00181">
    <property type="entry name" value="GLNA_ATP"/>
    <property type="match status" value="1"/>
</dbReference>
<dbReference type="Gene3D" id="3.30.590.10">
    <property type="entry name" value="Glutamine synthetase/guanido kinase, catalytic domain"/>
    <property type="match status" value="1"/>
</dbReference>
<dbReference type="InterPro" id="IPR008147">
    <property type="entry name" value="Gln_synt_N"/>
</dbReference>
<evidence type="ECO:0000313" key="15">
    <source>
        <dbReference type="Proteomes" id="UP000270021"/>
    </source>
</evidence>
<dbReference type="SUPFAM" id="SSF55931">
    <property type="entry name" value="Glutamine synthetase/guanido kinase"/>
    <property type="match status" value="1"/>
</dbReference>
<dbReference type="FunFam" id="3.30.590.10:FF:000003">
    <property type="entry name" value="Glutamine synthetase 2"/>
    <property type="match status" value="1"/>
</dbReference>
<dbReference type="PROSITE" id="PS51986">
    <property type="entry name" value="GS_BETA_GRASP"/>
    <property type="match status" value="1"/>
</dbReference>
<evidence type="ECO:0000256" key="3">
    <source>
        <dbReference type="ARBA" id="ARBA00022723"/>
    </source>
</evidence>
<comment type="similarity">
    <text evidence="1 10 11">Belongs to the glutamine synthetase family.</text>
</comment>
<gene>
    <name evidence="14" type="primary">glnA</name>
    <name evidence="14" type="ORF">EJO69_01090</name>
</gene>
<evidence type="ECO:0000256" key="4">
    <source>
        <dbReference type="ARBA" id="ARBA00022741"/>
    </source>
</evidence>
<evidence type="ECO:0000256" key="2">
    <source>
        <dbReference type="ARBA" id="ARBA00022598"/>
    </source>
</evidence>
<dbReference type="Pfam" id="PF03951">
    <property type="entry name" value="Gln-synt_N"/>
    <property type="match status" value="1"/>
</dbReference>
<dbReference type="InterPro" id="IPR036651">
    <property type="entry name" value="Gln_synt_N_sf"/>
</dbReference>
<dbReference type="Proteomes" id="UP000270021">
    <property type="component" value="Chromosome"/>
</dbReference>
<keyword evidence="5 8" id="KW-0067">ATP-binding</keyword>
<evidence type="ECO:0000256" key="10">
    <source>
        <dbReference type="PROSITE-ProRule" id="PRU01330"/>
    </source>
</evidence>
<dbReference type="SMART" id="SM01230">
    <property type="entry name" value="Gln-synt_C"/>
    <property type="match status" value="1"/>
</dbReference>
<dbReference type="EC" id="6.3.1.2" evidence="14"/>
<feature type="binding site" evidence="7">
    <location>
        <position position="302"/>
    </location>
    <ligand>
        <name>L-glutamate</name>
        <dbReference type="ChEBI" id="CHEBI:29985"/>
    </ligand>
</feature>
<name>A0A3S8Z6C3_9ACTO</name>
<dbReference type="Pfam" id="PF00120">
    <property type="entry name" value="Gln-synt_C"/>
    <property type="match status" value="1"/>
</dbReference>
<comment type="cofactor">
    <cofactor evidence="9">
        <name>Mg(2+)</name>
        <dbReference type="ChEBI" id="CHEBI:18420"/>
    </cofactor>
    <text evidence="9">Binds 2 Mg(2+) ions per subunit.</text>
</comment>
<feature type="binding site" evidence="7">
    <location>
        <position position="314"/>
    </location>
    <ligand>
        <name>L-glutamate</name>
        <dbReference type="ChEBI" id="CHEBI:29985"/>
    </ligand>
</feature>
<dbReference type="InterPro" id="IPR027303">
    <property type="entry name" value="Gln_synth_gly_rich_site"/>
</dbReference>
<dbReference type="SUPFAM" id="SSF54368">
    <property type="entry name" value="Glutamine synthetase, N-terminal domain"/>
    <property type="match status" value="1"/>
</dbReference>
<dbReference type="PANTHER" id="PTHR43785:SF11">
    <property type="entry name" value="GAMMA-GLUTAMYLPOLYAMINE SYNTHETASE GLNA2"/>
    <property type="match status" value="1"/>
</dbReference>
<dbReference type="PANTHER" id="PTHR43785">
    <property type="entry name" value="GAMMA-GLUTAMYLPUTRESCINE SYNTHETASE"/>
    <property type="match status" value="1"/>
</dbReference>
<feature type="domain" description="GS beta-grasp" evidence="12">
    <location>
        <begin position="15"/>
        <end position="100"/>
    </location>
</feature>
<evidence type="ECO:0000256" key="5">
    <source>
        <dbReference type="ARBA" id="ARBA00022840"/>
    </source>
</evidence>
<dbReference type="GO" id="GO:0006542">
    <property type="term" value="P:glutamine biosynthetic process"/>
    <property type="evidence" value="ECO:0007669"/>
    <property type="project" value="InterPro"/>
</dbReference>
<feature type="binding site" evidence="9">
    <location>
        <position position="187"/>
    </location>
    <ligand>
        <name>Mg(2+)</name>
        <dbReference type="ChEBI" id="CHEBI:18420"/>
        <label>1</label>
    </ligand>
</feature>
<feature type="binding site" evidence="9">
    <location>
        <position position="334"/>
    </location>
    <ligand>
        <name>Mg(2+)</name>
        <dbReference type="ChEBI" id="CHEBI:18420"/>
        <label>1</label>
    </ligand>
</feature>
<evidence type="ECO:0000256" key="6">
    <source>
        <dbReference type="ARBA" id="ARBA00022842"/>
    </source>
</evidence>
<dbReference type="InterPro" id="IPR008146">
    <property type="entry name" value="Gln_synth_cat_dom"/>
</dbReference>
<keyword evidence="6 9" id="KW-0460">Magnesium</keyword>
<feature type="binding site" evidence="7">
    <location>
        <position position="336"/>
    </location>
    <ligand>
        <name>L-glutamate</name>
        <dbReference type="ChEBI" id="CHEBI:29985"/>
    </ligand>
</feature>
<dbReference type="OrthoDB" id="9807095at2"/>
<evidence type="ECO:0000256" key="7">
    <source>
        <dbReference type="PIRSR" id="PIRSR604809-1"/>
    </source>
</evidence>
<dbReference type="RefSeq" id="WP_126038075.1">
    <property type="nucleotide sequence ID" value="NZ_CP034438.1"/>
</dbReference>
<feature type="binding site" evidence="9">
    <location>
        <position position="194"/>
    </location>
    <ligand>
        <name>Mg(2+)</name>
        <dbReference type="ChEBI" id="CHEBI:18420"/>
        <label>1</label>
    </ligand>
</feature>
<feature type="binding site" evidence="8">
    <location>
        <position position="314"/>
    </location>
    <ligand>
        <name>ATP</name>
        <dbReference type="ChEBI" id="CHEBI:30616"/>
    </ligand>
</feature>
<organism evidence="14 15">
    <name type="scientific">Flaviflexus salsibiostraticola</name>
    <dbReference type="NCBI Taxonomy" id="1282737"/>
    <lineage>
        <taxon>Bacteria</taxon>
        <taxon>Bacillati</taxon>
        <taxon>Actinomycetota</taxon>
        <taxon>Actinomycetes</taxon>
        <taxon>Actinomycetales</taxon>
        <taxon>Actinomycetaceae</taxon>
        <taxon>Flaviflexus</taxon>
    </lineage>
</organism>
<feature type="binding site" evidence="9">
    <location>
        <position position="130"/>
    </location>
    <ligand>
        <name>Mg(2+)</name>
        <dbReference type="ChEBI" id="CHEBI:18420"/>
        <label>1</label>
    </ligand>
</feature>
<evidence type="ECO:0000256" key="8">
    <source>
        <dbReference type="PIRSR" id="PIRSR604809-2"/>
    </source>
</evidence>
<dbReference type="NCBIfam" id="TIGR00653">
    <property type="entry name" value="GlnA"/>
    <property type="match status" value="1"/>
</dbReference>
<dbReference type="PROSITE" id="PS51987">
    <property type="entry name" value="GS_CATALYTIC"/>
    <property type="match status" value="1"/>
</dbReference>
<evidence type="ECO:0000259" key="13">
    <source>
        <dbReference type="PROSITE" id="PS51987"/>
    </source>
</evidence>
<evidence type="ECO:0000313" key="14">
    <source>
        <dbReference type="EMBL" id="AZN29047.1"/>
    </source>
</evidence>
<feature type="binding site" evidence="8">
    <location>
        <begin position="245"/>
        <end position="247"/>
    </location>
    <ligand>
        <name>ATP</name>
        <dbReference type="ChEBI" id="CHEBI:30616"/>
    </ligand>
</feature>
<evidence type="ECO:0000259" key="12">
    <source>
        <dbReference type="PROSITE" id="PS51986"/>
    </source>
</evidence>
<dbReference type="GO" id="GO:0005524">
    <property type="term" value="F:ATP binding"/>
    <property type="evidence" value="ECO:0007669"/>
    <property type="project" value="UniProtKB-KW"/>
</dbReference>
<proteinExistence type="inferred from homology"/>
<feature type="binding site" evidence="8">
    <location>
        <position position="182"/>
    </location>
    <ligand>
        <name>ATP</name>
        <dbReference type="ChEBI" id="CHEBI:30616"/>
    </ligand>
</feature>
<dbReference type="GO" id="GO:0004356">
    <property type="term" value="F:glutamine synthetase activity"/>
    <property type="evidence" value="ECO:0007669"/>
    <property type="project" value="UniProtKB-EC"/>
</dbReference>
<keyword evidence="2 14" id="KW-0436">Ligase</keyword>
<keyword evidence="4 8" id="KW-0547">Nucleotide-binding</keyword>
<dbReference type="Gene3D" id="3.10.20.70">
    <property type="entry name" value="Glutamine synthetase, N-terminal domain"/>
    <property type="match status" value="1"/>
</dbReference>
<dbReference type="InterPro" id="IPR014746">
    <property type="entry name" value="Gln_synth/guanido_kin_cat_dom"/>
</dbReference>
<feature type="binding site" evidence="9">
    <location>
        <position position="243"/>
    </location>
    <ligand>
        <name>Mg(2+)</name>
        <dbReference type="ChEBI" id="CHEBI:18420"/>
        <label>1</label>
    </ligand>
</feature>
<dbReference type="KEGG" id="fsl:EJO69_01090"/>
<evidence type="ECO:0000256" key="9">
    <source>
        <dbReference type="PIRSR" id="PIRSR604809-3"/>
    </source>
</evidence>
<dbReference type="EMBL" id="CP034438">
    <property type="protein sequence ID" value="AZN29047.1"/>
    <property type="molecule type" value="Genomic_DNA"/>
</dbReference>
<feature type="domain" description="GS catalytic" evidence="13">
    <location>
        <begin position="107"/>
        <end position="445"/>
    </location>
</feature>
<keyword evidence="15" id="KW-1185">Reference proteome</keyword>
<feature type="binding site" evidence="9">
    <location>
        <position position="132"/>
    </location>
    <ligand>
        <name>Mg(2+)</name>
        <dbReference type="ChEBI" id="CHEBI:18420"/>
        <label>1</label>
    </ligand>
</feature>
<evidence type="ECO:0000256" key="11">
    <source>
        <dbReference type="RuleBase" id="RU000384"/>
    </source>
</evidence>
<reference evidence="14 15" key="1">
    <citation type="submission" date="2018-12" db="EMBL/GenBank/DDBJ databases">
        <title>Complete genome sequence of Flaviflexus salsibiostraticola KCTC 33148.</title>
        <authorList>
            <person name="Bae J.-W."/>
        </authorList>
    </citation>
    <scope>NUCLEOTIDE SEQUENCE [LARGE SCALE GENOMIC DNA]</scope>
    <source>
        <strain evidence="14 15">KCTC 33148</strain>
    </source>
</reference>
<keyword evidence="3 9" id="KW-0479">Metal-binding</keyword>
<dbReference type="AlphaFoldDB" id="A0A3S8Z6C3"/>